<dbReference type="Proteomes" id="UP000228775">
    <property type="component" value="Unassembled WGS sequence"/>
</dbReference>
<feature type="domain" description="Rad50/SbcC-type AAA" evidence="3">
    <location>
        <begin position="7"/>
        <end position="318"/>
    </location>
</feature>
<dbReference type="Gene3D" id="3.40.50.300">
    <property type="entry name" value="P-loop containing nucleotide triphosphate hydrolases"/>
    <property type="match status" value="2"/>
</dbReference>
<sequence length="695" mass="79803">MFLKSICLKNFKKFKDKEIKFPADLTVVRGPNEQGKSTIVQGLIAGLFYDATKRPKYVEELRAYNSKDLYRIELNFELDGQDFCLAKDFEKKIVSLDNKTNGEKEIDPAKIRQWLWQSGGYGDENIFKAIACVEQSDLSAIGRKPQALSQMLEDLMTSGQSNVRAQDILAKLRKTYQDLTLGLGDRLVKNPGQIKKLIDKIKQRQIDLKDLQEKLTQKTRSQRQAQEIKEKVGILRKDLIDQETFSQEIENYFSAKKNLVNLNADFERVAGLLEELAGIEATREKAGVLLKNQPQVDEKILAKFDELEHKKQVYQKELKRLSAVALPAQSNLMGGKLPFIVGGIILAIFLTLGLLVNRWMFFGSAVGFLVAVVWGLIKRLIQREPNKKEKEKEIRDHELEVAKFLDKQDKILKFYNLRSRADLEKTILQVADLKNQVHDLDKHYQHLLGEQDAELLKKQRQNLAKKIAVEESKISQHFQVEPPKSEQRIRLARQIEENRKQLSRLEKDLVRAQTEVNSNPVDQEKINGLLEVIEADKKLEQRLMDKKEAISLLGQVLQEARSLSLRASLGAIEKSMARYIDLITDGRYTQVKLSPENLSFLVFSPDKKEFIEPGELSRGTIDQLYFVARLAFLRAVSRASRPLVILDDPFVNIDNGRCDKISQILRELAREFQIILLTCHERYDKWGKVVKLGNP</sequence>
<organism evidence="4 5">
    <name type="scientific">Candidatus Portnoybacteria bacterium CG06_land_8_20_14_3_00_39_12</name>
    <dbReference type="NCBI Taxonomy" id="1974809"/>
    <lineage>
        <taxon>Bacteria</taxon>
        <taxon>Candidatus Portnoyibacteriota</taxon>
    </lineage>
</organism>
<keyword evidence="2" id="KW-1133">Transmembrane helix</keyword>
<reference evidence="5" key="1">
    <citation type="submission" date="2017-09" db="EMBL/GenBank/DDBJ databases">
        <title>Depth-based differentiation of microbial function through sediment-hosted aquifers and enrichment of novel symbionts in the deep terrestrial subsurface.</title>
        <authorList>
            <person name="Probst A.J."/>
            <person name="Ladd B."/>
            <person name="Jarett J.K."/>
            <person name="Geller-Mcgrath D.E."/>
            <person name="Sieber C.M.K."/>
            <person name="Emerson J.B."/>
            <person name="Anantharaman K."/>
            <person name="Thomas B.C."/>
            <person name="Malmstrom R."/>
            <person name="Stieglmeier M."/>
            <person name="Klingl A."/>
            <person name="Woyke T."/>
            <person name="Ryan C.M."/>
            <person name="Banfield J.F."/>
        </authorList>
    </citation>
    <scope>NUCLEOTIDE SEQUENCE [LARGE SCALE GENOMIC DNA]</scope>
</reference>
<evidence type="ECO:0000259" key="3">
    <source>
        <dbReference type="Pfam" id="PF13476"/>
    </source>
</evidence>
<keyword evidence="2" id="KW-0812">Transmembrane</keyword>
<keyword evidence="1" id="KW-0175">Coiled coil</keyword>
<feature type="transmembrane region" description="Helical" evidence="2">
    <location>
        <begin position="361"/>
        <end position="381"/>
    </location>
</feature>
<proteinExistence type="predicted"/>
<evidence type="ECO:0000313" key="5">
    <source>
        <dbReference type="Proteomes" id="UP000228775"/>
    </source>
</evidence>
<protein>
    <recommendedName>
        <fullName evidence="3">Rad50/SbcC-type AAA domain-containing protein</fullName>
    </recommendedName>
</protein>
<name>A0A2M7AXF3_9BACT</name>
<feature type="coiled-coil region" evidence="1">
    <location>
        <begin position="194"/>
        <end position="231"/>
    </location>
</feature>
<dbReference type="PANTHER" id="PTHR41259:SF1">
    <property type="entry name" value="DOUBLE-STRAND BREAK REPAIR RAD50 ATPASE, PUTATIVE-RELATED"/>
    <property type="match status" value="1"/>
</dbReference>
<dbReference type="Pfam" id="PF13476">
    <property type="entry name" value="AAA_23"/>
    <property type="match status" value="1"/>
</dbReference>
<dbReference type="GO" id="GO:0006302">
    <property type="term" value="P:double-strand break repair"/>
    <property type="evidence" value="ECO:0007669"/>
    <property type="project" value="InterPro"/>
</dbReference>
<feature type="transmembrane region" description="Helical" evidence="2">
    <location>
        <begin position="337"/>
        <end position="355"/>
    </location>
</feature>
<evidence type="ECO:0000256" key="1">
    <source>
        <dbReference type="SAM" id="Coils"/>
    </source>
</evidence>
<dbReference type="PANTHER" id="PTHR41259">
    <property type="entry name" value="DOUBLE-STRAND BREAK REPAIR RAD50 ATPASE, PUTATIVE-RELATED"/>
    <property type="match status" value="1"/>
</dbReference>
<comment type="caution">
    <text evidence="4">The sequence shown here is derived from an EMBL/GenBank/DDBJ whole genome shotgun (WGS) entry which is preliminary data.</text>
</comment>
<feature type="coiled-coil region" evidence="1">
    <location>
        <begin position="387"/>
        <end position="515"/>
    </location>
</feature>
<evidence type="ECO:0000256" key="2">
    <source>
        <dbReference type="SAM" id="Phobius"/>
    </source>
</evidence>
<dbReference type="InterPro" id="IPR027417">
    <property type="entry name" value="P-loop_NTPase"/>
</dbReference>
<evidence type="ECO:0000313" key="4">
    <source>
        <dbReference type="EMBL" id="PIU75233.1"/>
    </source>
</evidence>
<keyword evidence="2" id="KW-0472">Membrane</keyword>
<dbReference type="GO" id="GO:0016887">
    <property type="term" value="F:ATP hydrolysis activity"/>
    <property type="evidence" value="ECO:0007669"/>
    <property type="project" value="InterPro"/>
</dbReference>
<dbReference type="EMBL" id="PEVY01000040">
    <property type="protein sequence ID" value="PIU75233.1"/>
    <property type="molecule type" value="Genomic_DNA"/>
</dbReference>
<dbReference type="AlphaFoldDB" id="A0A2M7AXF3"/>
<accession>A0A2M7AXF3</accession>
<dbReference type="InterPro" id="IPR038729">
    <property type="entry name" value="Rad50/SbcC_AAA"/>
</dbReference>
<gene>
    <name evidence="4" type="ORF">COS76_01880</name>
</gene>
<dbReference type="SUPFAM" id="SSF52540">
    <property type="entry name" value="P-loop containing nucleoside triphosphate hydrolases"/>
    <property type="match status" value="1"/>
</dbReference>